<protein>
    <submittedName>
        <fullName evidence="2">Uncharacterized protein</fullName>
    </submittedName>
</protein>
<evidence type="ECO:0000313" key="3">
    <source>
        <dbReference type="Proteomes" id="UP000499080"/>
    </source>
</evidence>
<comment type="caution">
    <text evidence="2">The sequence shown here is derived from an EMBL/GenBank/DDBJ whole genome shotgun (WGS) entry which is preliminary data.</text>
</comment>
<gene>
    <name evidence="2" type="ORF">AVEN_169951_1</name>
</gene>
<dbReference type="Proteomes" id="UP000499080">
    <property type="component" value="Unassembled WGS sequence"/>
</dbReference>
<accession>A0A4Y2JBM8</accession>
<dbReference type="AlphaFoldDB" id="A0A4Y2JBM8"/>
<keyword evidence="3" id="KW-1185">Reference proteome</keyword>
<reference evidence="2 3" key="1">
    <citation type="journal article" date="2019" name="Sci. Rep.">
        <title>Orb-weaving spider Araneus ventricosus genome elucidates the spidroin gene catalogue.</title>
        <authorList>
            <person name="Kono N."/>
            <person name="Nakamura H."/>
            <person name="Ohtoshi R."/>
            <person name="Moran D.A.P."/>
            <person name="Shinohara A."/>
            <person name="Yoshida Y."/>
            <person name="Fujiwara M."/>
            <person name="Mori M."/>
            <person name="Tomita M."/>
            <person name="Arakawa K."/>
        </authorList>
    </citation>
    <scope>NUCLEOTIDE SEQUENCE [LARGE SCALE GENOMIC DNA]</scope>
</reference>
<organism evidence="2 3">
    <name type="scientific">Araneus ventricosus</name>
    <name type="common">Orbweaver spider</name>
    <name type="synonym">Epeira ventricosa</name>
    <dbReference type="NCBI Taxonomy" id="182803"/>
    <lineage>
        <taxon>Eukaryota</taxon>
        <taxon>Metazoa</taxon>
        <taxon>Ecdysozoa</taxon>
        <taxon>Arthropoda</taxon>
        <taxon>Chelicerata</taxon>
        <taxon>Arachnida</taxon>
        <taxon>Araneae</taxon>
        <taxon>Araneomorphae</taxon>
        <taxon>Entelegynae</taxon>
        <taxon>Araneoidea</taxon>
        <taxon>Araneidae</taxon>
        <taxon>Araneus</taxon>
    </lineage>
</organism>
<dbReference type="EMBL" id="BGPR01003372">
    <property type="protein sequence ID" value="GBM87315.1"/>
    <property type="molecule type" value="Genomic_DNA"/>
</dbReference>
<proteinExistence type="predicted"/>
<feature type="region of interest" description="Disordered" evidence="1">
    <location>
        <begin position="1"/>
        <end position="20"/>
    </location>
</feature>
<feature type="region of interest" description="Disordered" evidence="1">
    <location>
        <begin position="26"/>
        <end position="75"/>
    </location>
</feature>
<sequence length="75" mass="8216">MNDSLRNSSSTATRVPVAITGRALSPAEGVEAEQEVGLESRLSEKYPPIGEKDEHPDAGWSKARQQEQQHTLKKS</sequence>
<evidence type="ECO:0000313" key="2">
    <source>
        <dbReference type="EMBL" id="GBM87315.1"/>
    </source>
</evidence>
<evidence type="ECO:0000256" key="1">
    <source>
        <dbReference type="SAM" id="MobiDB-lite"/>
    </source>
</evidence>
<name>A0A4Y2JBM8_ARAVE</name>
<feature type="compositionally biased region" description="Polar residues" evidence="1">
    <location>
        <begin position="1"/>
        <end position="13"/>
    </location>
</feature>